<evidence type="ECO:0000313" key="14">
    <source>
        <dbReference type="Proteomes" id="UP000318416"/>
    </source>
</evidence>
<dbReference type="GO" id="GO:0046983">
    <property type="term" value="F:protein dimerization activity"/>
    <property type="evidence" value="ECO:0007669"/>
    <property type="project" value="InterPro"/>
</dbReference>
<evidence type="ECO:0000256" key="5">
    <source>
        <dbReference type="ARBA" id="ARBA00022741"/>
    </source>
</evidence>
<gene>
    <name evidence="13" type="ORF">FB465_2983</name>
</gene>
<accession>A0A561EQP6</accession>
<name>A0A561EQP6_9ACTN</name>
<dbReference type="EC" id="2.7.13.3" evidence="2"/>
<proteinExistence type="predicted"/>
<dbReference type="GO" id="GO:0016020">
    <property type="term" value="C:membrane"/>
    <property type="evidence" value="ECO:0007669"/>
    <property type="project" value="InterPro"/>
</dbReference>
<keyword evidence="5" id="KW-0547">Nucleotide-binding</keyword>
<dbReference type="PANTHER" id="PTHR24421">
    <property type="entry name" value="NITRATE/NITRITE SENSOR PROTEIN NARX-RELATED"/>
    <property type="match status" value="1"/>
</dbReference>
<dbReference type="Pfam" id="PF07730">
    <property type="entry name" value="HisKA_3"/>
    <property type="match status" value="1"/>
</dbReference>
<dbReference type="InterPro" id="IPR036890">
    <property type="entry name" value="HATPase_C_sf"/>
</dbReference>
<dbReference type="Pfam" id="PF02518">
    <property type="entry name" value="HATPase_c"/>
    <property type="match status" value="1"/>
</dbReference>
<evidence type="ECO:0000259" key="12">
    <source>
        <dbReference type="Pfam" id="PF13796"/>
    </source>
</evidence>
<dbReference type="PANTHER" id="PTHR24421:SF10">
    <property type="entry name" value="NITRATE_NITRITE SENSOR PROTEIN NARQ"/>
    <property type="match status" value="1"/>
</dbReference>
<keyword evidence="8" id="KW-0902">Two-component regulatory system</keyword>
<evidence type="ECO:0000256" key="2">
    <source>
        <dbReference type="ARBA" id="ARBA00012438"/>
    </source>
</evidence>
<feature type="transmembrane region" description="Helical" evidence="9">
    <location>
        <begin position="112"/>
        <end position="140"/>
    </location>
</feature>
<dbReference type="Proteomes" id="UP000318416">
    <property type="component" value="Unassembled WGS sequence"/>
</dbReference>
<keyword evidence="7" id="KW-0067">ATP-binding</keyword>
<evidence type="ECO:0000256" key="1">
    <source>
        <dbReference type="ARBA" id="ARBA00000085"/>
    </source>
</evidence>
<keyword evidence="6 13" id="KW-0418">Kinase</keyword>
<dbReference type="InterPro" id="IPR050482">
    <property type="entry name" value="Sensor_HK_TwoCompSys"/>
</dbReference>
<keyword evidence="9" id="KW-1133">Transmembrane helix</keyword>
<comment type="caution">
    <text evidence="13">The sequence shown here is derived from an EMBL/GenBank/DDBJ whole genome shotgun (WGS) entry which is preliminary data.</text>
</comment>
<dbReference type="Pfam" id="PF13796">
    <property type="entry name" value="Sensor"/>
    <property type="match status" value="1"/>
</dbReference>
<evidence type="ECO:0000256" key="6">
    <source>
        <dbReference type="ARBA" id="ARBA00022777"/>
    </source>
</evidence>
<dbReference type="GO" id="GO:0000155">
    <property type="term" value="F:phosphorelay sensor kinase activity"/>
    <property type="evidence" value="ECO:0007669"/>
    <property type="project" value="InterPro"/>
</dbReference>
<sequence length="388" mass="41202">MKDQPARPSLYGARMWRQVQHLLLNLPIGIAGFVFAAVLLSTGLGLAVTVVGLPLLALGLAGCRSLGALARRRARAAFDSDVAEADQIAVSRPGLAGWVIAHLTDGLSWRSALYCVLLLPWGVISFTLTLVLLIVGWPVLPWAMRFLASVDRMLVGSLLCPNALSERVRELEEDRGAVVDTAAADLRRIERDLHDGAQARLVALAMDLGLAKEKLTEDPAEGARMVDAAHGEVKLALQELRDLARGIHPAVLTDRGLDAALSAVAARCTVPGGVTVRVDLADGDGGTERPDSAVEGIAYFTVSELLTNVSKHSGARTATVDAWRAADRLMLQVEDDGRGGAAQYPGSGLAGLTERISAVDGVFVVESPDGGPTRVTIELPWRTRAARR</sequence>
<dbReference type="Gene3D" id="1.20.5.1930">
    <property type="match status" value="1"/>
</dbReference>
<feature type="transmembrane region" description="Helical" evidence="9">
    <location>
        <begin position="21"/>
        <end position="40"/>
    </location>
</feature>
<dbReference type="InterPro" id="IPR003594">
    <property type="entry name" value="HATPase_dom"/>
</dbReference>
<evidence type="ECO:0000256" key="7">
    <source>
        <dbReference type="ARBA" id="ARBA00022840"/>
    </source>
</evidence>
<dbReference type="RefSeq" id="WP_211785784.1">
    <property type="nucleotide sequence ID" value="NZ_BAAABR010000007.1"/>
</dbReference>
<evidence type="ECO:0000256" key="8">
    <source>
        <dbReference type="ARBA" id="ARBA00023012"/>
    </source>
</evidence>
<keyword evidence="9" id="KW-0472">Membrane</keyword>
<dbReference type="InterPro" id="IPR025828">
    <property type="entry name" value="Put_sensor_dom"/>
</dbReference>
<dbReference type="EMBL" id="VIVR01000001">
    <property type="protein sequence ID" value="TWE17936.1"/>
    <property type="molecule type" value="Genomic_DNA"/>
</dbReference>
<evidence type="ECO:0000313" key="13">
    <source>
        <dbReference type="EMBL" id="TWE17936.1"/>
    </source>
</evidence>
<feature type="domain" description="Signal transduction histidine kinase subgroup 3 dimerisation and phosphoacceptor" evidence="11">
    <location>
        <begin position="187"/>
        <end position="252"/>
    </location>
</feature>
<dbReference type="InterPro" id="IPR011712">
    <property type="entry name" value="Sig_transdc_His_kin_sub3_dim/P"/>
</dbReference>
<keyword evidence="3" id="KW-0597">Phosphoprotein</keyword>
<organism evidence="13 14">
    <name type="scientific">Kitasatospora atroaurantiaca</name>
    <dbReference type="NCBI Taxonomy" id="285545"/>
    <lineage>
        <taxon>Bacteria</taxon>
        <taxon>Bacillati</taxon>
        <taxon>Actinomycetota</taxon>
        <taxon>Actinomycetes</taxon>
        <taxon>Kitasatosporales</taxon>
        <taxon>Streptomycetaceae</taxon>
        <taxon>Kitasatospora</taxon>
    </lineage>
</organism>
<dbReference type="SUPFAM" id="SSF55874">
    <property type="entry name" value="ATPase domain of HSP90 chaperone/DNA topoisomerase II/histidine kinase"/>
    <property type="match status" value="1"/>
</dbReference>
<dbReference type="Gene3D" id="3.30.565.10">
    <property type="entry name" value="Histidine kinase-like ATPase, C-terminal domain"/>
    <property type="match status" value="1"/>
</dbReference>
<feature type="domain" description="Histidine kinase/HSP90-like ATPase" evidence="10">
    <location>
        <begin position="301"/>
        <end position="381"/>
    </location>
</feature>
<comment type="catalytic activity">
    <reaction evidence="1">
        <text>ATP + protein L-histidine = ADP + protein N-phospho-L-histidine.</text>
        <dbReference type="EC" id="2.7.13.3"/>
    </reaction>
</comment>
<evidence type="ECO:0000256" key="9">
    <source>
        <dbReference type="SAM" id="Phobius"/>
    </source>
</evidence>
<keyword evidence="14" id="KW-1185">Reference proteome</keyword>
<evidence type="ECO:0000259" key="11">
    <source>
        <dbReference type="Pfam" id="PF07730"/>
    </source>
</evidence>
<feature type="domain" description="Putative sensor" evidence="12">
    <location>
        <begin position="21"/>
        <end position="137"/>
    </location>
</feature>
<evidence type="ECO:0000256" key="4">
    <source>
        <dbReference type="ARBA" id="ARBA00022679"/>
    </source>
</evidence>
<evidence type="ECO:0000256" key="3">
    <source>
        <dbReference type="ARBA" id="ARBA00022553"/>
    </source>
</evidence>
<keyword evidence="4" id="KW-0808">Transferase</keyword>
<keyword evidence="9" id="KW-0812">Transmembrane</keyword>
<protein>
    <recommendedName>
        <fullName evidence="2">histidine kinase</fullName>
        <ecNumber evidence="2">2.7.13.3</ecNumber>
    </recommendedName>
</protein>
<dbReference type="AlphaFoldDB" id="A0A561EQP6"/>
<reference evidence="13 14" key="1">
    <citation type="submission" date="2019-06" db="EMBL/GenBank/DDBJ databases">
        <title>Sequencing the genomes of 1000 actinobacteria strains.</title>
        <authorList>
            <person name="Klenk H.-P."/>
        </authorList>
    </citation>
    <scope>NUCLEOTIDE SEQUENCE [LARGE SCALE GENOMIC DNA]</scope>
    <source>
        <strain evidence="13 14">DSM 41649</strain>
    </source>
</reference>
<dbReference type="CDD" id="cd16917">
    <property type="entry name" value="HATPase_UhpB-NarQ-NarX-like"/>
    <property type="match status" value="1"/>
</dbReference>
<evidence type="ECO:0000259" key="10">
    <source>
        <dbReference type="Pfam" id="PF02518"/>
    </source>
</evidence>
<feature type="transmembrane region" description="Helical" evidence="9">
    <location>
        <begin position="46"/>
        <end position="66"/>
    </location>
</feature>
<dbReference type="GO" id="GO:0005524">
    <property type="term" value="F:ATP binding"/>
    <property type="evidence" value="ECO:0007669"/>
    <property type="project" value="UniProtKB-KW"/>
</dbReference>